<organism evidence="6 7">
    <name type="scientific">Shewanella submarina</name>
    <dbReference type="NCBI Taxonomy" id="2016376"/>
    <lineage>
        <taxon>Bacteria</taxon>
        <taxon>Pseudomonadati</taxon>
        <taxon>Pseudomonadota</taxon>
        <taxon>Gammaproteobacteria</taxon>
        <taxon>Alteromonadales</taxon>
        <taxon>Shewanellaceae</taxon>
        <taxon>Shewanella</taxon>
    </lineage>
</organism>
<evidence type="ECO:0000259" key="5">
    <source>
        <dbReference type="PROSITE" id="PS50931"/>
    </source>
</evidence>
<reference evidence="7" key="1">
    <citation type="journal article" date="2019" name="Int. J. Syst. Evol. Microbiol.">
        <title>The Global Catalogue of Microorganisms (GCM) 10K type strain sequencing project: providing services to taxonomists for standard genome sequencing and annotation.</title>
        <authorList>
            <consortium name="The Broad Institute Genomics Platform"/>
            <consortium name="The Broad Institute Genome Sequencing Center for Infectious Disease"/>
            <person name="Wu L."/>
            <person name="Ma J."/>
        </authorList>
    </citation>
    <scope>NUCLEOTIDE SEQUENCE [LARGE SCALE GENOMIC DNA]</scope>
    <source>
        <strain evidence="7">KCTC 52277</strain>
    </source>
</reference>
<feature type="domain" description="HTH lysR-type" evidence="5">
    <location>
        <begin position="1"/>
        <end position="57"/>
    </location>
</feature>
<keyword evidence="2" id="KW-0805">Transcription regulation</keyword>
<evidence type="ECO:0000313" key="6">
    <source>
        <dbReference type="EMBL" id="MFC3138939.1"/>
    </source>
</evidence>
<dbReference type="InterPro" id="IPR036390">
    <property type="entry name" value="WH_DNA-bd_sf"/>
</dbReference>
<dbReference type="Pfam" id="PF00126">
    <property type="entry name" value="HTH_1"/>
    <property type="match status" value="1"/>
</dbReference>
<keyword evidence="4" id="KW-0804">Transcription</keyword>
<protein>
    <submittedName>
        <fullName evidence="6">LysR family transcriptional regulator</fullName>
    </submittedName>
</protein>
<evidence type="ECO:0000256" key="4">
    <source>
        <dbReference type="ARBA" id="ARBA00023163"/>
    </source>
</evidence>
<evidence type="ECO:0000256" key="3">
    <source>
        <dbReference type="ARBA" id="ARBA00023125"/>
    </source>
</evidence>
<dbReference type="EMBL" id="JBHRTD010000015">
    <property type="protein sequence ID" value="MFC3138939.1"/>
    <property type="molecule type" value="Genomic_DNA"/>
</dbReference>
<dbReference type="InterPro" id="IPR000847">
    <property type="entry name" value="LysR_HTH_N"/>
</dbReference>
<dbReference type="PROSITE" id="PS50931">
    <property type="entry name" value="HTH_LYSR"/>
    <property type="match status" value="1"/>
</dbReference>
<dbReference type="Proteomes" id="UP001595621">
    <property type="component" value="Unassembled WGS sequence"/>
</dbReference>
<gene>
    <name evidence="6" type="ORF">ACFOE0_12200</name>
</gene>
<comment type="caution">
    <text evidence="6">The sequence shown here is derived from an EMBL/GenBank/DDBJ whole genome shotgun (WGS) entry which is preliminary data.</text>
</comment>
<dbReference type="SUPFAM" id="SSF46785">
    <property type="entry name" value="Winged helix' DNA-binding domain"/>
    <property type="match status" value="1"/>
</dbReference>
<dbReference type="RefSeq" id="WP_248936951.1">
    <property type="nucleotide sequence ID" value="NZ_JAKILF010000006.1"/>
</dbReference>
<evidence type="ECO:0000256" key="2">
    <source>
        <dbReference type="ARBA" id="ARBA00023015"/>
    </source>
</evidence>
<evidence type="ECO:0000256" key="1">
    <source>
        <dbReference type="ARBA" id="ARBA00009437"/>
    </source>
</evidence>
<comment type="similarity">
    <text evidence="1">Belongs to the LysR transcriptional regulatory family.</text>
</comment>
<sequence>MLELIRILLQVLASGSFSKAGAVLNMAPSSVARSIDNLEAQLGVSLLHRSTRHLALTEEGEHFVEHAKGLIDDADNLVASLKSSNAEPSGTLRISVFESFGALVISPMLAEFLTRFPKAAIEIDLDNRMVDLNREKVDLAIRIGKPADSNLKARRLMANETLLCASPGYLDKFGRPETPEDIQHHNCLLLSHDRQRNYWHFRKGKQHHKLAVTGNLASKGGTPLMAAAETGAGILLLSSWMTAEQVRLGKLEICLPDWQASQYEDGSGEIYAVYKGGKYPNPLLRAFIDFLVEKIQGQL</sequence>
<dbReference type="Gene3D" id="3.40.190.290">
    <property type="match status" value="1"/>
</dbReference>
<name>A0ABV7GF83_9GAMM</name>
<dbReference type="SUPFAM" id="SSF53850">
    <property type="entry name" value="Periplasmic binding protein-like II"/>
    <property type="match status" value="1"/>
</dbReference>
<dbReference type="InterPro" id="IPR005119">
    <property type="entry name" value="LysR_subst-bd"/>
</dbReference>
<dbReference type="PANTHER" id="PTHR30537:SF5">
    <property type="entry name" value="HTH-TYPE TRANSCRIPTIONAL ACTIVATOR TTDR-RELATED"/>
    <property type="match status" value="1"/>
</dbReference>
<dbReference type="CDD" id="cd08422">
    <property type="entry name" value="PBP2_CrgA_like"/>
    <property type="match status" value="1"/>
</dbReference>
<keyword evidence="3" id="KW-0238">DNA-binding</keyword>
<dbReference type="InterPro" id="IPR036388">
    <property type="entry name" value="WH-like_DNA-bd_sf"/>
</dbReference>
<dbReference type="InterPro" id="IPR058163">
    <property type="entry name" value="LysR-type_TF_proteobact-type"/>
</dbReference>
<evidence type="ECO:0000313" key="7">
    <source>
        <dbReference type="Proteomes" id="UP001595621"/>
    </source>
</evidence>
<accession>A0ABV7GF83</accession>
<keyword evidence="7" id="KW-1185">Reference proteome</keyword>
<dbReference type="PANTHER" id="PTHR30537">
    <property type="entry name" value="HTH-TYPE TRANSCRIPTIONAL REGULATOR"/>
    <property type="match status" value="1"/>
</dbReference>
<proteinExistence type="inferred from homology"/>
<dbReference type="Gene3D" id="1.10.10.10">
    <property type="entry name" value="Winged helix-like DNA-binding domain superfamily/Winged helix DNA-binding domain"/>
    <property type="match status" value="1"/>
</dbReference>
<dbReference type="Pfam" id="PF03466">
    <property type="entry name" value="LysR_substrate"/>
    <property type="match status" value="1"/>
</dbReference>